<proteinExistence type="predicted"/>
<sequence length="239" mass="25185">MESGGSVLLESANSFGVGSGGLMGPEGIGPAGPEGPSPLAIAGMKTVKEGTEDETKAVAIGQQQPSSSASVGGPSSVGMCGGGAAASSSIGGEPSSSFGSPPSPSSVMNNLLDGYTPNTSNPFLSIIPPNRVGQSPHQMDPEPPNRPRDWHASITPDLRNHLVGKLVKAIFPYPDAAAVRDHRIRDLLFYARKVEKDMFEAANDKEAYYHMVADKIYMLQKELQEKKNQRREAQLAAVI</sequence>
<dbReference type="GO" id="GO:0000123">
    <property type="term" value="C:histone acetyltransferase complex"/>
    <property type="evidence" value="ECO:0007669"/>
    <property type="project" value="TreeGrafter"/>
</dbReference>
<dbReference type="SUPFAM" id="SSF47040">
    <property type="entry name" value="Kix domain of CBP (creb binding protein)"/>
    <property type="match status" value="1"/>
</dbReference>
<evidence type="ECO:0000313" key="11">
    <source>
        <dbReference type="Proteomes" id="UP000050741"/>
    </source>
</evidence>
<keyword evidence="11" id="KW-1185">Reference proteome</keyword>
<reference evidence="11" key="1">
    <citation type="submission" date="2014-05" db="EMBL/GenBank/DDBJ databases">
        <title>The genome and life-stage specific transcriptomes of Globodera pallida elucidate key aspects of plant parasitism by a cyst nematode.</title>
        <authorList>
            <person name="Cotton J.A."/>
            <person name="Lilley C.J."/>
            <person name="Jones L.M."/>
            <person name="Kikuchi T."/>
            <person name="Reid A.J."/>
            <person name="Thorpe P."/>
            <person name="Tsai I.J."/>
            <person name="Beasley H."/>
            <person name="Blok V."/>
            <person name="Cock P.J.A."/>
            <person name="Van den Akker S.E."/>
            <person name="Holroyd N."/>
            <person name="Hunt M."/>
            <person name="Mantelin S."/>
            <person name="Naghra H."/>
            <person name="Pain A."/>
            <person name="Palomares-Rius J.E."/>
            <person name="Zarowiecki M."/>
            <person name="Berriman M."/>
            <person name="Jones J.T."/>
            <person name="Urwin P.E."/>
        </authorList>
    </citation>
    <scope>NUCLEOTIDE SEQUENCE [LARGE SCALE GENOMIC DNA]</scope>
    <source>
        <strain evidence="11">Lindley</strain>
    </source>
</reference>
<name>A0A183BZA0_GLOPA</name>
<dbReference type="AlphaFoldDB" id="A0A183BZA0"/>
<evidence type="ECO:0000313" key="12">
    <source>
        <dbReference type="WBParaSite" id="GPLIN_000594100"/>
    </source>
</evidence>
<dbReference type="PANTHER" id="PTHR13808:SF1">
    <property type="entry name" value="HISTONE ACETYLTRANSFERASE"/>
    <property type="match status" value="1"/>
</dbReference>
<dbReference type="Pfam" id="PF02172">
    <property type="entry name" value="KIX"/>
    <property type="match status" value="1"/>
</dbReference>
<keyword evidence="4" id="KW-0156">Chromatin regulator</keyword>
<dbReference type="InterPro" id="IPR036529">
    <property type="entry name" value="KIX_dom_sf"/>
</dbReference>
<keyword evidence="5" id="KW-0805">Transcription regulation</keyword>
<dbReference type="PROSITE" id="PS50952">
    <property type="entry name" value="KIX"/>
    <property type="match status" value="1"/>
</dbReference>
<evidence type="ECO:0000256" key="4">
    <source>
        <dbReference type="ARBA" id="ARBA00022853"/>
    </source>
</evidence>
<evidence type="ECO:0000256" key="7">
    <source>
        <dbReference type="ARBA" id="ARBA00023242"/>
    </source>
</evidence>
<dbReference type="PANTHER" id="PTHR13808">
    <property type="entry name" value="CBP/P300-RELATED"/>
    <property type="match status" value="1"/>
</dbReference>
<comment type="catalytic activity">
    <reaction evidence="8">
        <text>L-lysyl-[protein] + acetyl-CoA = N(6)-acetyl-L-lysyl-[protein] + CoA + H(+)</text>
        <dbReference type="Rhea" id="RHEA:45948"/>
        <dbReference type="Rhea" id="RHEA-COMP:9752"/>
        <dbReference type="Rhea" id="RHEA-COMP:10731"/>
        <dbReference type="ChEBI" id="CHEBI:15378"/>
        <dbReference type="ChEBI" id="CHEBI:29969"/>
        <dbReference type="ChEBI" id="CHEBI:57287"/>
        <dbReference type="ChEBI" id="CHEBI:57288"/>
        <dbReference type="ChEBI" id="CHEBI:61930"/>
        <dbReference type="EC" id="2.3.1.48"/>
    </reaction>
</comment>
<feature type="compositionally biased region" description="Low complexity" evidence="9">
    <location>
        <begin position="61"/>
        <end position="78"/>
    </location>
</feature>
<comment type="subcellular location">
    <subcellularLocation>
        <location evidence="1">Nucleus</location>
    </subcellularLocation>
</comment>
<evidence type="ECO:0000256" key="6">
    <source>
        <dbReference type="ARBA" id="ARBA00023163"/>
    </source>
</evidence>
<dbReference type="GO" id="GO:0005634">
    <property type="term" value="C:nucleus"/>
    <property type="evidence" value="ECO:0007669"/>
    <property type="project" value="UniProtKB-SubCell"/>
</dbReference>
<keyword evidence="7" id="KW-0539">Nucleus</keyword>
<dbReference type="InterPro" id="IPR013178">
    <property type="entry name" value="Histone_AcTrfase_Rtt109/CBP"/>
</dbReference>
<evidence type="ECO:0000256" key="5">
    <source>
        <dbReference type="ARBA" id="ARBA00023015"/>
    </source>
</evidence>
<dbReference type="Gene3D" id="1.10.246.20">
    <property type="entry name" value="Coactivator CBP, KIX domain"/>
    <property type="match status" value="1"/>
</dbReference>
<dbReference type="GO" id="GO:0045944">
    <property type="term" value="P:positive regulation of transcription by RNA polymerase II"/>
    <property type="evidence" value="ECO:0007669"/>
    <property type="project" value="TreeGrafter"/>
</dbReference>
<evidence type="ECO:0000256" key="1">
    <source>
        <dbReference type="ARBA" id="ARBA00004123"/>
    </source>
</evidence>
<reference evidence="12" key="2">
    <citation type="submission" date="2016-06" db="UniProtKB">
        <authorList>
            <consortium name="WormBaseParasite"/>
        </authorList>
    </citation>
    <scope>IDENTIFICATION</scope>
</reference>
<evidence type="ECO:0000256" key="2">
    <source>
        <dbReference type="ARBA" id="ARBA00013184"/>
    </source>
</evidence>
<feature type="compositionally biased region" description="Basic and acidic residues" evidence="9">
    <location>
        <begin position="46"/>
        <end position="56"/>
    </location>
</feature>
<dbReference type="WBParaSite" id="GPLIN_000594100">
    <property type="protein sequence ID" value="GPLIN_000594100"/>
    <property type="gene ID" value="GPLIN_000594100"/>
</dbReference>
<evidence type="ECO:0000259" key="10">
    <source>
        <dbReference type="PROSITE" id="PS50952"/>
    </source>
</evidence>
<dbReference type="EC" id="2.3.1.48" evidence="2"/>
<feature type="domain" description="KIX" evidence="10">
    <location>
        <begin position="145"/>
        <end position="224"/>
    </location>
</feature>
<protein>
    <recommendedName>
        <fullName evidence="2">histone acetyltransferase</fullName>
        <ecNumber evidence="2">2.3.1.48</ecNumber>
    </recommendedName>
</protein>
<keyword evidence="6" id="KW-0804">Transcription</keyword>
<dbReference type="InterPro" id="IPR003101">
    <property type="entry name" value="KIX_dom"/>
</dbReference>
<feature type="compositionally biased region" description="Low complexity" evidence="9">
    <location>
        <begin position="85"/>
        <end position="100"/>
    </location>
</feature>
<feature type="region of interest" description="Disordered" evidence="9">
    <location>
        <begin position="19"/>
        <end position="107"/>
    </location>
</feature>
<dbReference type="GO" id="GO:0003713">
    <property type="term" value="F:transcription coactivator activity"/>
    <property type="evidence" value="ECO:0007669"/>
    <property type="project" value="TreeGrafter"/>
</dbReference>
<dbReference type="GO" id="GO:0005667">
    <property type="term" value="C:transcription regulator complex"/>
    <property type="evidence" value="ECO:0007669"/>
    <property type="project" value="TreeGrafter"/>
</dbReference>
<evidence type="ECO:0000256" key="8">
    <source>
        <dbReference type="ARBA" id="ARBA00048017"/>
    </source>
</evidence>
<dbReference type="Proteomes" id="UP000050741">
    <property type="component" value="Unassembled WGS sequence"/>
</dbReference>
<dbReference type="GO" id="GO:0031490">
    <property type="term" value="F:chromatin DNA binding"/>
    <property type="evidence" value="ECO:0007669"/>
    <property type="project" value="TreeGrafter"/>
</dbReference>
<dbReference type="GO" id="GO:0004402">
    <property type="term" value="F:histone acetyltransferase activity"/>
    <property type="evidence" value="ECO:0007669"/>
    <property type="project" value="InterPro"/>
</dbReference>
<organism evidence="11 12">
    <name type="scientific">Globodera pallida</name>
    <name type="common">Potato cyst nematode worm</name>
    <name type="synonym">Heterodera pallida</name>
    <dbReference type="NCBI Taxonomy" id="36090"/>
    <lineage>
        <taxon>Eukaryota</taxon>
        <taxon>Metazoa</taxon>
        <taxon>Ecdysozoa</taxon>
        <taxon>Nematoda</taxon>
        <taxon>Chromadorea</taxon>
        <taxon>Rhabditida</taxon>
        <taxon>Tylenchina</taxon>
        <taxon>Tylenchomorpha</taxon>
        <taxon>Tylenchoidea</taxon>
        <taxon>Heteroderidae</taxon>
        <taxon>Heteroderinae</taxon>
        <taxon>Globodera</taxon>
    </lineage>
</organism>
<accession>A0A183BZA0</accession>
<evidence type="ECO:0000256" key="9">
    <source>
        <dbReference type="SAM" id="MobiDB-lite"/>
    </source>
</evidence>
<keyword evidence="3" id="KW-0808">Transferase</keyword>
<feature type="compositionally biased region" description="Gly residues" evidence="9">
    <location>
        <begin position="19"/>
        <end position="32"/>
    </location>
</feature>
<evidence type="ECO:0000256" key="3">
    <source>
        <dbReference type="ARBA" id="ARBA00022679"/>
    </source>
</evidence>